<dbReference type="EMBL" id="CAADFC020000004">
    <property type="protein sequence ID" value="VIO65971.1"/>
    <property type="molecule type" value="Genomic_DNA"/>
</dbReference>
<reference evidence="11" key="1">
    <citation type="submission" date="2019-02" db="EMBL/GenBank/DDBJ databases">
        <authorList>
            <person name="Pothier F.J."/>
        </authorList>
    </citation>
    <scope>NUCLEOTIDE SEQUENCE</scope>
    <source>
        <strain evidence="11">CI-1B</strain>
    </source>
</reference>
<evidence type="ECO:0000256" key="5">
    <source>
        <dbReference type="ARBA" id="ARBA00022692"/>
    </source>
</evidence>
<protein>
    <recommendedName>
        <fullName evidence="10">Glycosyltransferase RgtA/B/C/D-like domain-containing protein</fullName>
    </recommendedName>
</protein>
<dbReference type="AlphaFoldDB" id="A0A508SW23"/>
<name>A0A508SW23_9BRAD</name>
<feature type="region of interest" description="Disordered" evidence="8">
    <location>
        <begin position="486"/>
        <end position="505"/>
    </location>
</feature>
<sequence>MKPNEARLAQDTAIAVCALVVLRLVAAYWTPLTFDEAYYWMWSKALAGGYYDHPPMVAVVIRLGTMIAGDTPFGVRLVSILLALPMSWAIYRAAAILFGGSRVAAASTILLNVTLMAAVGTLIVTPDSPLLVAASFLLFALAKVLDSGRGAWWLAVGASAGAALLSKYTALFFGPAILFWLVAVPKLQHWFRSPWLYLGGLVALGMFAPVILWNADHHWVSFIKQMGRARIEDFRPVYIAELIPTQFAFATPLVFILGMMGLYALYQRRAGAMPARVLINTTFWTIVIYFAWHALHARVEANWFAPVYPAFAIAAAVAAIQVQWGPRAQRTVDFCRRWSAPGGVVLFALLIVQANTGVLSAYHRDATVRSVGLGWDDLASRIEAVRSRTGATCVLAPDYGTTGWLAFYLPKGTCVAQHGQRIRWINMPEPSPAQLAGKLLFVHEFGQNVPPSIRDGFSHVETVAEAQRTRGPLIIETYALDLLEGPKGDVFDRSPPPELQENSGS</sequence>
<dbReference type="Pfam" id="PF13231">
    <property type="entry name" value="PMT_2"/>
    <property type="match status" value="1"/>
</dbReference>
<dbReference type="OrthoDB" id="9811222at2"/>
<evidence type="ECO:0000256" key="1">
    <source>
        <dbReference type="ARBA" id="ARBA00004651"/>
    </source>
</evidence>
<evidence type="ECO:0000256" key="6">
    <source>
        <dbReference type="ARBA" id="ARBA00022989"/>
    </source>
</evidence>
<dbReference type="PANTHER" id="PTHR33908">
    <property type="entry name" value="MANNOSYLTRANSFERASE YKCB-RELATED"/>
    <property type="match status" value="1"/>
</dbReference>
<evidence type="ECO:0000259" key="10">
    <source>
        <dbReference type="Pfam" id="PF13231"/>
    </source>
</evidence>
<dbReference type="GO" id="GO:0009103">
    <property type="term" value="P:lipopolysaccharide biosynthetic process"/>
    <property type="evidence" value="ECO:0007669"/>
    <property type="project" value="UniProtKB-ARBA"/>
</dbReference>
<comment type="caution">
    <text evidence="11">The sequence shown here is derived from an EMBL/GenBank/DDBJ whole genome shotgun (WGS) entry which is preliminary data.</text>
</comment>
<accession>A0A508SW23</accession>
<evidence type="ECO:0000256" key="9">
    <source>
        <dbReference type="SAM" id="Phobius"/>
    </source>
</evidence>
<feature type="transmembrane region" description="Helical" evidence="9">
    <location>
        <begin position="277"/>
        <end position="295"/>
    </location>
</feature>
<evidence type="ECO:0000256" key="8">
    <source>
        <dbReference type="SAM" id="MobiDB-lite"/>
    </source>
</evidence>
<evidence type="ECO:0000313" key="11">
    <source>
        <dbReference type="EMBL" id="VIO65971.1"/>
    </source>
</evidence>
<dbReference type="RefSeq" id="WP_139857724.1">
    <property type="nucleotide sequence ID" value="NZ_CAADFC020000004.1"/>
</dbReference>
<dbReference type="PANTHER" id="PTHR33908:SF11">
    <property type="entry name" value="MEMBRANE PROTEIN"/>
    <property type="match status" value="1"/>
</dbReference>
<feature type="domain" description="Glycosyltransferase RgtA/B/C/D-like" evidence="10">
    <location>
        <begin position="52"/>
        <end position="213"/>
    </location>
</feature>
<keyword evidence="4" id="KW-0808">Transferase</keyword>
<feature type="transmembrane region" description="Helical" evidence="9">
    <location>
        <begin position="344"/>
        <end position="362"/>
    </location>
</feature>
<dbReference type="InterPro" id="IPR050297">
    <property type="entry name" value="LipidA_mod_glycosyltrf_83"/>
</dbReference>
<keyword evidence="2" id="KW-1003">Cell membrane</keyword>
<feature type="transmembrane region" description="Helical" evidence="9">
    <location>
        <begin position="103"/>
        <end position="123"/>
    </location>
</feature>
<feature type="transmembrane region" description="Helical" evidence="9">
    <location>
        <begin position="12"/>
        <end position="30"/>
    </location>
</feature>
<keyword evidence="6 9" id="KW-1133">Transmembrane helix</keyword>
<organism evidence="11 12">
    <name type="scientific">Bradyrhizobium ivorense</name>
    <dbReference type="NCBI Taxonomy" id="2511166"/>
    <lineage>
        <taxon>Bacteria</taxon>
        <taxon>Pseudomonadati</taxon>
        <taxon>Pseudomonadota</taxon>
        <taxon>Alphaproteobacteria</taxon>
        <taxon>Hyphomicrobiales</taxon>
        <taxon>Nitrobacteraceae</taxon>
        <taxon>Bradyrhizobium</taxon>
    </lineage>
</organism>
<dbReference type="GO" id="GO:0016763">
    <property type="term" value="F:pentosyltransferase activity"/>
    <property type="evidence" value="ECO:0007669"/>
    <property type="project" value="TreeGrafter"/>
</dbReference>
<proteinExistence type="predicted"/>
<evidence type="ECO:0000256" key="3">
    <source>
        <dbReference type="ARBA" id="ARBA00022676"/>
    </source>
</evidence>
<keyword evidence="12" id="KW-1185">Reference proteome</keyword>
<comment type="subcellular location">
    <subcellularLocation>
        <location evidence="1">Cell membrane</location>
        <topology evidence="1">Multi-pass membrane protein</topology>
    </subcellularLocation>
</comment>
<feature type="transmembrane region" description="Helical" evidence="9">
    <location>
        <begin position="152"/>
        <end position="183"/>
    </location>
</feature>
<dbReference type="Proteomes" id="UP000328092">
    <property type="component" value="Unassembled WGS sequence"/>
</dbReference>
<dbReference type="InterPro" id="IPR038731">
    <property type="entry name" value="RgtA/B/C-like"/>
</dbReference>
<keyword evidence="3" id="KW-0328">Glycosyltransferase</keyword>
<evidence type="ECO:0000256" key="2">
    <source>
        <dbReference type="ARBA" id="ARBA00022475"/>
    </source>
</evidence>
<evidence type="ECO:0000313" key="12">
    <source>
        <dbReference type="Proteomes" id="UP000328092"/>
    </source>
</evidence>
<feature type="transmembrane region" description="Helical" evidence="9">
    <location>
        <begin position="236"/>
        <end position="265"/>
    </location>
</feature>
<evidence type="ECO:0000256" key="4">
    <source>
        <dbReference type="ARBA" id="ARBA00022679"/>
    </source>
</evidence>
<feature type="transmembrane region" description="Helical" evidence="9">
    <location>
        <begin position="195"/>
        <end position="215"/>
    </location>
</feature>
<feature type="transmembrane region" description="Helical" evidence="9">
    <location>
        <begin position="73"/>
        <end position="91"/>
    </location>
</feature>
<feature type="transmembrane region" description="Helical" evidence="9">
    <location>
        <begin position="307"/>
        <end position="324"/>
    </location>
</feature>
<dbReference type="GO" id="GO:0005886">
    <property type="term" value="C:plasma membrane"/>
    <property type="evidence" value="ECO:0007669"/>
    <property type="project" value="UniProtKB-SubCell"/>
</dbReference>
<evidence type="ECO:0000256" key="7">
    <source>
        <dbReference type="ARBA" id="ARBA00023136"/>
    </source>
</evidence>
<keyword evidence="7 9" id="KW-0472">Membrane</keyword>
<keyword evidence="5 9" id="KW-0812">Transmembrane</keyword>
<gene>
    <name evidence="11" type="ORF">CI1B_10820</name>
</gene>